<protein>
    <submittedName>
        <fullName evidence="1">N-acetyltransferase</fullName>
    </submittedName>
</protein>
<comment type="caution">
    <text evidence="1">The sequence shown here is derived from an EMBL/GenBank/DDBJ whole genome shotgun (WGS) entry which is preliminary data.</text>
</comment>
<dbReference type="EMBL" id="BROD01000001">
    <property type="protein sequence ID" value="GKX67412.1"/>
    <property type="molecule type" value="Genomic_DNA"/>
</dbReference>
<keyword evidence="2" id="KW-1185">Reference proteome</keyword>
<sequence>MVIEKLKLEDVNELLDLYKELTPYENSIGKSTEIYKEILKDDKYLLLVAKDNDRIVGSALAICCMVLALDGGRFLVIEDVIVKDGLRGKGIGKELMKAIDEFAIKNNCVYSIVVSSGHRKGAHKFYESVGFTEDVKGFRKGY</sequence>
<dbReference type="Proteomes" id="UP001058074">
    <property type="component" value="Unassembled WGS sequence"/>
</dbReference>
<gene>
    <name evidence="1" type="ORF">rsdtw13_26700</name>
</gene>
<name>A0ACB5RF22_9CLOT</name>
<organism evidence="1 2">
    <name type="scientific">Inconstantimicrobium mannanitabidum</name>
    <dbReference type="NCBI Taxonomy" id="1604901"/>
    <lineage>
        <taxon>Bacteria</taxon>
        <taxon>Bacillati</taxon>
        <taxon>Bacillota</taxon>
        <taxon>Clostridia</taxon>
        <taxon>Eubacteriales</taxon>
        <taxon>Clostridiaceae</taxon>
        <taxon>Inconstantimicrobium</taxon>
    </lineage>
</organism>
<accession>A0ACB5RF22</accession>
<proteinExistence type="predicted"/>
<evidence type="ECO:0000313" key="2">
    <source>
        <dbReference type="Proteomes" id="UP001058074"/>
    </source>
</evidence>
<evidence type="ECO:0000313" key="1">
    <source>
        <dbReference type="EMBL" id="GKX67412.1"/>
    </source>
</evidence>
<reference evidence="1" key="1">
    <citation type="journal article" date="2025" name="Int. J. Syst. Evol. Microbiol.">
        <title>Inconstantimicrobium mannanitabidum sp. nov., a novel member of the family Clostridiaceae isolated from anoxic soil under the treatment of reductive soil disinfestation.</title>
        <authorList>
            <person name="Ueki A."/>
            <person name="Tonouchi A."/>
            <person name="Honma S."/>
            <person name="Kaku N."/>
            <person name="Ueki K."/>
        </authorList>
    </citation>
    <scope>NUCLEOTIDE SEQUENCE</scope>
    <source>
        <strain evidence="1">TW13</strain>
    </source>
</reference>